<evidence type="ECO:0000256" key="8">
    <source>
        <dbReference type="ARBA" id="ARBA00022989"/>
    </source>
</evidence>
<dbReference type="PANTHER" id="PTHR12701">
    <property type="entry name" value="BCR-ASSOCIATED PROTEIN, BAP"/>
    <property type="match status" value="1"/>
</dbReference>
<keyword evidence="15" id="KW-0675">Receptor</keyword>
<keyword evidence="4 11" id="KW-0812">Transmembrane</keyword>
<dbReference type="Pfam" id="PF05529">
    <property type="entry name" value="Bap31"/>
    <property type="match status" value="1"/>
</dbReference>
<evidence type="ECO:0000259" key="13">
    <source>
        <dbReference type="Pfam" id="PF05529"/>
    </source>
</evidence>
<dbReference type="GO" id="GO:0006888">
    <property type="term" value="P:endoplasmic reticulum to Golgi vesicle-mediated transport"/>
    <property type="evidence" value="ECO:0007669"/>
    <property type="project" value="UniProtKB-UniRule"/>
</dbReference>
<evidence type="ECO:0000256" key="6">
    <source>
        <dbReference type="ARBA" id="ARBA00022892"/>
    </source>
</evidence>
<feature type="transmembrane region" description="Helical" evidence="11">
    <location>
        <begin position="7"/>
        <end position="27"/>
    </location>
</feature>
<evidence type="ECO:0000256" key="12">
    <source>
        <dbReference type="SAM" id="MobiDB-lite"/>
    </source>
</evidence>
<comment type="subcellular location">
    <subcellularLocation>
        <location evidence="1 11">Endoplasmic reticulum membrane</location>
        <topology evidence="1 11">Multi-pass membrane protein</topology>
    </subcellularLocation>
</comment>
<keyword evidence="16" id="KW-1185">Reference proteome</keyword>
<feature type="domain" description="BAP29/BAP31 transmembrane" evidence="13">
    <location>
        <begin position="1"/>
        <end position="140"/>
    </location>
</feature>
<evidence type="ECO:0000259" key="14">
    <source>
        <dbReference type="Pfam" id="PF18035"/>
    </source>
</evidence>
<evidence type="ECO:0000256" key="7">
    <source>
        <dbReference type="ARBA" id="ARBA00022927"/>
    </source>
</evidence>
<gene>
    <name evidence="15" type="ORF">BD626DRAFT_496089</name>
</gene>
<feature type="transmembrane region" description="Helical" evidence="11">
    <location>
        <begin position="109"/>
        <end position="129"/>
    </location>
</feature>
<evidence type="ECO:0000256" key="1">
    <source>
        <dbReference type="ARBA" id="ARBA00004477"/>
    </source>
</evidence>
<reference evidence="15 16" key="1">
    <citation type="journal article" date="2019" name="New Phytol.">
        <title>Comparative genomics reveals unique wood-decay strategies and fruiting body development in the Schizophyllaceae.</title>
        <authorList>
            <person name="Almasi E."/>
            <person name="Sahu N."/>
            <person name="Krizsan K."/>
            <person name="Balint B."/>
            <person name="Kovacs G.M."/>
            <person name="Kiss B."/>
            <person name="Cseklye J."/>
            <person name="Drula E."/>
            <person name="Henrissat B."/>
            <person name="Nagy I."/>
            <person name="Chovatia M."/>
            <person name="Adam C."/>
            <person name="LaButti K."/>
            <person name="Lipzen A."/>
            <person name="Riley R."/>
            <person name="Grigoriev I.V."/>
            <person name="Nagy L.G."/>
        </authorList>
    </citation>
    <scope>NUCLEOTIDE SEQUENCE [LARGE SCALE GENOMIC DNA]</scope>
    <source>
        <strain evidence="15 16">NL-1724</strain>
    </source>
</reference>
<keyword evidence="5 11" id="KW-0256">Endoplasmic reticulum</keyword>
<dbReference type="Proteomes" id="UP000320762">
    <property type="component" value="Unassembled WGS sequence"/>
</dbReference>
<dbReference type="PANTHER" id="PTHR12701:SF20">
    <property type="entry name" value="ENDOPLASMIC RETICULUM TRANSMEMBRANE PROTEIN"/>
    <property type="match status" value="1"/>
</dbReference>
<evidence type="ECO:0000256" key="9">
    <source>
        <dbReference type="ARBA" id="ARBA00023054"/>
    </source>
</evidence>
<dbReference type="InterPro" id="IPR040463">
    <property type="entry name" value="BAP29/BAP31_N"/>
</dbReference>
<dbReference type="GO" id="GO:0005789">
    <property type="term" value="C:endoplasmic reticulum membrane"/>
    <property type="evidence" value="ECO:0007669"/>
    <property type="project" value="UniProtKB-SubCell"/>
</dbReference>
<evidence type="ECO:0000256" key="5">
    <source>
        <dbReference type="ARBA" id="ARBA00022824"/>
    </source>
</evidence>
<dbReference type="GO" id="GO:0070973">
    <property type="term" value="P:protein localization to endoplasmic reticulum exit site"/>
    <property type="evidence" value="ECO:0007669"/>
    <property type="project" value="UniProtKB-UniRule"/>
</dbReference>
<feature type="region of interest" description="Disordered" evidence="12">
    <location>
        <begin position="165"/>
        <end position="193"/>
    </location>
</feature>
<dbReference type="InterPro" id="IPR041672">
    <property type="entry name" value="Bap31/Bap29_C"/>
</dbReference>
<dbReference type="STRING" id="97359.A0A550CEM2"/>
<evidence type="ECO:0000313" key="15">
    <source>
        <dbReference type="EMBL" id="TRM63263.1"/>
    </source>
</evidence>
<dbReference type="AlphaFoldDB" id="A0A550CEM2"/>
<evidence type="ECO:0000256" key="3">
    <source>
        <dbReference type="ARBA" id="ARBA00022448"/>
    </source>
</evidence>
<dbReference type="InterPro" id="IPR008417">
    <property type="entry name" value="BAP29/BAP31"/>
</dbReference>
<keyword evidence="7 11" id="KW-0653">Protein transport</keyword>
<name>A0A550CEM2_9AGAR</name>
<evidence type="ECO:0000256" key="11">
    <source>
        <dbReference type="RuleBase" id="RU367026"/>
    </source>
</evidence>
<comment type="similarity">
    <text evidence="2 11">Belongs to the BCAP29/BCAP31 family.</text>
</comment>
<dbReference type="OrthoDB" id="435607at2759"/>
<dbReference type="EMBL" id="VDMD01000010">
    <property type="protein sequence ID" value="TRM63263.1"/>
    <property type="molecule type" value="Genomic_DNA"/>
</dbReference>
<feature type="compositionally biased region" description="Basic and acidic residues" evidence="12">
    <location>
        <begin position="172"/>
        <end position="183"/>
    </location>
</feature>
<dbReference type="Pfam" id="PF18035">
    <property type="entry name" value="Bap31_Bap29_C"/>
    <property type="match status" value="1"/>
</dbReference>
<dbReference type="GO" id="GO:0006886">
    <property type="term" value="P:intracellular protein transport"/>
    <property type="evidence" value="ECO:0007669"/>
    <property type="project" value="UniProtKB-UniRule"/>
</dbReference>
<evidence type="ECO:0000256" key="2">
    <source>
        <dbReference type="ARBA" id="ARBA00007956"/>
    </source>
</evidence>
<evidence type="ECO:0000313" key="16">
    <source>
        <dbReference type="Proteomes" id="UP000320762"/>
    </source>
</evidence>
<proteinExistence type="inferred from homology"/>
<keyword evidence="8 11" id="KW-1133">Transmembrane helix</keyword>
<evidence type="ECO:0000256" key="4">
    <source>
        <dbReference type="ARBA" id="ARBA00022692"/>
    </source>
</evidence>
<keyword evidence="10 11" id="KW-0472">Membrane</keyword>
<sequence length="193" mass="21415">MTIYYSLTFMMLAAEVALSFVLIAPLPHAVRKRLFGFLATNKIVSKVAYGVKISFIFIGILFLDALQRMFRVTAESDAARANGGGQTQGAAFGDGGLAARKFYAQRNTYLTGFTLFLSLLLTRTFYLVLELLHVQDEYAKATSGQAKGGENAEVKKLKADLETMRKQSLQQQKEHDRLADEYNKAVGRSAKKD</sequence>
<keyword evidence="6 11" id="KW-0931">ER-Golgi transport</keyword>
<feature type="domain" description="Bap31/Bap29 cytoplasmic coiled-coil" evidence="14">
    <location>
        <begin position="152"/>
        <end position="193"/>
    </location>
</feature>
<keyword evidence="9" id="KW-0175">Coiled coil</keyword>
<protein>
    <recommendedName>
        <fullName evidence="11">Endoplasmic reticulum transmembrane protein</fullName>
    </recommendedName>
</protein>
<evidence type="ECO:0000256" key="10">
    <source>
        <dbReference type="ARBA" id="ARBA00023136"/>
    </source>
</evidence>
<accession>A0A550CEM2</accession>
<keyword evidence="3 11" id="KW-0813">Transport</keyword>
<comment type="caution">
    <text evidence="15">The sequence shown here is derived from an EMBL/GenBank/DDBJ whole genome shotgun (WGS) entry which is preliminary data.</text>
</comment>
<feature type="transmembrane region" description="Helical" evidence="11">
    <location>
        <begin position="47"/>
        <end position="66"/>
    </location>
</feature>
<comment type="function">
    <text evidence="11">May play a role in anterograde transport of membrane proteins from the endoplasmic reticulum to the Golgi.</text>
</comment>
<organism evidence="15 16">
    <name type="scientific">Schizophyllum amplum</name>
    <dbReference type="NCBI Taxonomy" id="97359"/>
    <lineage>
        <taxon>Eukaryota</taxon>
        <taxon>Fungi</taxon>
        <taxon>Dikarya</taxon>
        <taxon>Basidiomycota</taxon>
        <taxon>Agaricomycotina</taxon>
        <taxon>Agaricomycetes</taxon>
        <taxon>Agaricomycetidae</taxon>
        <taxon>Agaricales</taxon>
        <taxon>Schizophyllaceae</taxon>
        <taxon>Schizophyllum</taxon>
    </lineage>
</organism>